<reference evidence="2 3" key="1">
    <citation type="journal article" date="2014" name="Int. J. Syst. Evol. Microbiol.">
        <title>Nocardia vulneris sp. nov., isolated from wounds of human patients in North America.</title>
        <authorList>
            <person name="Lasker B.A."/>
            <person name="Bell M."/>
            <person name="Klenk H.P."/>
            <person name="Sproer C."/>
            <person name="Schumann C."/>
            <person name="Schumann P."/>
            <person name="Brown J.M."/>
        </authorList>
    </citation>
    <scope>NUCLEOTIDE SEQUENCE [LARGE SCALE GENOMIC DNA]</scope>
    <source>
        <strain evidence="2 3">W9851</strain>
    </source>
</reference>
<accession>A0ABR4Z5E6</accession>
<feature type="region of interest" description="Disordered" evidence="1">
    <location>
        <begin position="64"/>
        <end position="83"/>
    </location>
</feature>
<gene>
    <name evidence="2" type="ORF">FG87_36205</name>
</gene>
<comment type="caution">
    <text evidence="2">The sequence shown here is derived from an EMBL/GenBank/DDBJ whole genome shotgun (WGS) entry which is preliminary data.</text>
</comment>
<proteinExistence type="predicted"/>
<evidence type="ECO:0000256" key="1">
    <source>
        <dbReference type="SAM" id="MobiDB-lite"/>
    </source>
</evidence>
<evidence type="ECO:0000313" key="3">
    <source>
        <dbReference type="Proteomes" id="UP000031364"/>
    </source>
</evidence>
<name>A0ABR4Z5E6_9NOCA</name>
<protein>
    <submittedName>
        <fullName evidence="2">Uncharacterized protein</fullName>
    </submittedName>
</protein>
<sequence length="83" mass="9386">MQAKIAAHESWACTADRAARTAKARSAVLSKFERAVDPDGLLSPEERAYRVEQAKKAHYTRMALKSAQNRRRRCEGRRKGGEQ</sequence>
<organism evidence="2 3">
    <name type="scientific">Nocardia vulneris</name>
    <dbReference type="NCBI Taxonomy" id="1141657"/>
    <lineage>
        <taxon>Bacteria</taxon>
        <taxon>Bacillati</taxon>
        <taxon>Actinomycetota</taxon>
        <taxon>Actinomycetes</taxon>
        <taxon>Mycobacteriales</taxon>
        <taxon>Nocardiaceae</taxon>
        <taxon>Nocardia</taxon>
    </lineage>
</organism>
<dbReference type="Proteomes" id="UP000031364">
    <property type="component" value="Unassembled WGS sequence"/>
</dbReference>
<keyword evidence="3" id="KW-1185">Reference proteome</keyword>
<evidence type="ECO:0000313" key="2">
    <source>
        <dbReference type="EMBL" id="KIA60561.1"/>
    </source>
</evidence>
<dbReference type="EMBL" id="JNFP01000065">
    <property type="protein sequence ID" value="KIA60561.1"/>
    <property type="molecule type" value="Genomic_DNA"/>
</dbReference>